<comment type="caution">
    <text evidence="1">The sequence shown here is derived from an EMBL/GenBank/DDBJ whole genome shotgun (WGS) entry which is preliminary data.</text>
</comment>
<dbReference type="EMBL" id="PUFO01000030">
    <property type="protein sequence ID" value="TDG78859.1"/>
    <property type="molecule type" value="Genomic_DNA"/>
</dbReference>
<dbReference type="Proteomes" id="UP000294854">
    <property type="component" value="Unassembled WGS sequence"/>
</dbReference>
<dbReference type="RefSeq" id="WP_010620623.1">
    <property type="nucleotide sequence ID" value="NZ_PUFO01000030.1"/>
</dbReference>
<proteinExistence type="predicted"/>
<dbReference type="OrthoDB" id="2299631at2"/>
<keyword evidence="2" id="KW-1185">Reference proteome</keyword>
<dbReference type="Gene3D" id="3.90.70.10">
    <property type="entry name" value="Cysteine proteinases"/>
    <property type="match status" value="1"/>
</dbReference>
<dbReference type="AlphaFoldDB" id="A0A4V3A440"/>
<gene>
    <name evidence="1" type="ORF">C5L31_000519</name>
</gene>
<evidence type="ECO:0008006" key="3">
    <source>
        <dbReference type="Google" id="ProtNLM"/>
    </source>
</evidence>
<evidence type="ECO:0000313" key="1">
    <source>
        <dbReference type="EMBL" id="TDG78859.1"/>
    </source>
</evidence>
<evidence type="ECO:0000313" key="2">
    <source>
        <dbReference type="Proteomes" id="UP000294854"/>
    </source>
</evidence>
<dbReference type="STRING" id="1122149.FD44_GL001025"/>
<name>A0A4V3A440_9LACO</name>
<accession>A0A4V3A440</accession>
<organism evidence="1 2">
    <name type="scientific">Secundilactobacillus malefermentans</name>
    <dbReference type="NCBI Taxonomy" id="176292"/>
    <lineage>
        <taxon>Bacteria</taxon>
        <taxon>Bacillati</taxon>
        <taxon>Bacillota</taxon>
        <taxon>Bacilli</taxon>
        <taxon>Lactobacillales</taxon>
        <taxon>Lactobacillaceae</taxon>
        <taxon>Secundilactobacillus</taxon>
    </lineage>
</organism>
<protein>
    <recommendedName>
        <fullName evidence="3">Peptidase C39-like domain-containing protein</fullName>
    </recommendedName>
</protein>
<sequence>MNARVIAEEKPTPFFTKIKTVVTGHRFISDDLASPDKLGRTEDVPKSLLGCEIRVDYLRFYGERVWYHFSVNENSVGWIQKKAMVRHYKRLDIKINSIESKTESSATKILQIWSKFVEPETNSQMQFSGIRPEDLIIKAQRLKRTARLINIENLKVIHHQIDRGHPLIIWLSRPKNGRSRIMLVSGYTHHHVYLIDPSTTNLLMPTNQALMGKWRGLGAQAIIY</sequence>
<reference evidence="1 2" key="1">
    <citation type="journal article" date="2019" name="Appl. Microbiol. Biotechnol.">
        <title>Uncovering carbohydrate metabolism through a genotype-phenotype association study of 56 lactic acid bacteria genomes.</title>
        <authorList>
            <person name="Buron-Moles G."/>
            <person name="Chailyan A."/>
            <person name="Dolejs I."/>
            <person name="Forster J."/>
            <person name="Miks M.H."/>
        </authorList>
    </citation>
    <scope>NUCLEOTIDE SEQUENCE [LARGE SCALE GENOMIC DNA]</scope>
    <source>
        <strain evidence="1 2">ATCC 49373</strain>
    </source>
</reference>